<sequence>MNRQQDREIEQWLEELSAMEDERKMTAKQLQIVRSAVDIFSEKGYAAASTSEIAQRAGVAEGTIFRHYKTKKELLLSIVTPLMSRLVAPFIIRNFQAVLSAQYETFEEFLRAVIENRIDFARKHMKVIKILIQEIPFQPDLKKAFLEQVGAPVGSRIREIMVYYQEKGQLSKEIKPETALRFMASTIMGLFAEKFLLFPDRPWDEQAATDELIQLILHGMGADSK</sequence>
<dbReference type="InterPro" id="IPR009057">
    <property type="entry name" value="Homeodomain-like_sf"/>
</dbReference>
<dbReference type="KEGG" id="pyg:AWM70_13800"/>
<dbReference type="PANTHER" id="PTHR30055:SF222">
    <property type="entry name" value="REGULATORY PROTEIN"/>
    <property type="match status" value="1"/>
</dbReference>
<dbReference type="InterPro" id="IPR001647">
    <property type="entry name" value="HTH_TetR"/>
</dbReference>
<evidence type="ECO:0000259" key="4">
    <source>
        <dbReference type="PROSITE" id="PS50977"/>
    </source>
</evidence>
<name>A0A1B1N296_9BACL</name>
<evidence type="ECO:0000313" key="6">
    <source>
        <dbReference type="Proteomes" id="UP000092573"/>
    </source>
</evidence>
<evidence type="ECO:0000256" key="2">
    <source>
        <dbReference type="PROSITE-ProRule" id="PRU00335"/>
    </source>
</evidence>
<dbReference type="Pfam" id="PF00440">
    <property type="entry name" value="TetR_N"/>
    <property type="match status" value="1"/>
</dbReference>
<keyword evidence="3" id="KW-0175">Coiled coil</keyword>
<dbReference type="EMBL" id="CP014167">
    <property type="protein sequence ID" value="ANS75541.1"/>
    <property type="molecule type" value="Genomic_DNA"/>
</dbReference>
<gene>
    <name evidence="5" type="ORF">AWM70_13800</name>
</gene>
<dbReference type="STRING" id="1462996.AWM70_13800"/>
<feature type="DNA-binding region" description="H-T-H motif" evidence="2">
    <location>
        <begin position="49"/>
        <end position="68"/>
    </location>
</feature>
<feature type="domain" description="HTH tetR-type" evidence="4">
    <location>
        <begin position="26"/>
        <end position="86"/>
    </location>
</feature>
<evidence type="ECO:0000256" key="3">
    <source>
        <dbReference type="SAM" id="Coils"/>
    </source>
</evidence>
<dbReference type="OrthoDB" id="9780824at2"/>
<keyword evidence="6" id="KW-1185">Reference proteome</keyword>
<dbReference type="PANTHER" id="PTHR30055">
    <property type="entry name" value="HTH-TYPE TRANSCRIPTIONAL REGULATOR RUTR"/>
    <property type="match status" value="1"/>
</dbReference>
<reference evidence="5 6" key="1">
    <citation type="submission" date="2016-01" db="EMBL/GenBank/DDBJ databases">
        <title>Complete Genome Sequence of Paenibacillus yonginensis DCY84, a novel Plant Growth-Promoting Bacteria with Elicitation of Induced Systemic Resistance.</title>
        <authorList>
            <person name="Kim Y.J."/>
            <person name="Yang D.C."/>
            <person name="Sukweenadhi J."/>
        </authorList>
    </citation>
    <scope>NUCLEOTIDE SEQUENCE [LARGE SCALE GENOMIC DNA]</scope>
    <source>
        <strain evidence="5 6">DCY84</strain>
    </source>
</reference>
<dbReference type="RefSeq" id="WP_068697294.1">
    <property type="nucleotide sequence ID" value="NZ_CP014167.1"/>
</dbReference>
<dbReference type="Proteomes" id="UP000092573">
    <property type="component" value="Chromosome"/>
</dbReference>
<proteinExistence type="predicted"/>
<organism evidence="5 6">
    <name type="scientific">Paenibacillus yonginensis</name>
    <dbReference type="NCBI Taxonomy" id="1462996"/>
    <lineage>
        <taxon>Bacteria</taxon>
        <taxon>Bacillati</taxon>
        <taxon>Bacillota</taxon>
        <taxon>Bacilli</taxon>
        <taxon>Bacillales</taxon>
        <taxon>Paenibacillaceae</taxon>
        <taxon>Paenibacillus</taxon>
    </lineage>
</organism>
<dbReference type="PROSITE" id="PS50977">
    <property type="entry name" value="HTH_TETR_2"/>
    <property type="match status" value="1"/>
</dbReference>
<dbReference type="InterPro" id="IPR050109">
    <property type="entry name" value="HTH-type_TetR-like_transc_reg"/>
</dbReference>
<evidence type="ECO:0000256" key="1">
    <source>
        <dbReference type="ARBA" id="ARBA00023125"/>
    </source>
</evidence>
<keyword evidence="1 2" id="KW-0238">DNA-binding</keyword>
<dbReference type="GO" id="GO:0006355">
    <property type="term" value="P:regulation of DNA-templated transcription"/>
    <property type="evidence" value="ECO:0007669"/>
    <property type="project" value="UniProtKB-ARBA"/>
</dbReference>
<dbReference type="SUPFAM" id="SSF46689">
    <property type="entry name" value="Homeodomain-like"/>
    <property type="match status" value="1"/>
</dbReference>
<dbReference type="Gene3D" id="1.10.10.60">
    <property type="entry name" value="Homeodomain-like"/>
    <property type="match status" value="1"/>
</dbReference>
<dbReference type="InterPro" id="IPR036271">
    <property type="entry name" value="Tet_transcr_reg_TetR-rel_C_sf"/>
</dbReference>
<dbReference type="AlphaFoldDB" id="A0A1B1N296"/>
<protein>
    <submittedName>
        <fullName evidence="5">TetR family transcriptional regulator</fullName>
    </submittedName>
</protein>
<feature type="coiled-coil region" evidence="3">
    <location>
        <begin position="2"/>
        <end position="29"/>
    </location>
</feature>
<evidence type="ECO:0000313" key="5">
    <source>
        <dbReference type="EMBL" id="ANS75541.1"/>
    </source>
</evidence>
<accession>A0A1B1N296</accession>
<dbReference type="SUPFAM" id="SSF48498">
    <property type="entry name" value="Tetracyclin repressor-like, C-terminal domain"/>
    <property type="match status" value="1"/>
</dbReference>
<dbReference type="GO" id="GO:0003677">
    <property type="term" value="F:DNA binding"/>
    <property type="evidence" value="ECO:0007669"/>
    <property type="project" value="UniProtKB-UniRule"/>
</dbReference>
<dbReference type="PRINTS" id="PR00455">
    <property type="entry name" value="HTHTETR"/>
</dbReference>
<dbReference type="Gene3D" id="1.10.357.10">
    <property type="entry name" value="Tetracycline Repressor, domain 2"/>
    <property type="match status" value="1"/>
</dbReference>